<dbReference type="STRING" id="458817.Shal_2552"/>
<dbReference type="PANTHER" id="PTHR42923">
    <property type="entry name" value="PROTOPORPHYRINOGEN OXIDASE"/>
    <property type="match status" value="1"/>
</dbReference>
<dbReference type="eggNOG" id="COG2907">
    <property type="taxonomic scope" value="Bacteria"/>
</dbReference>
<dbReference type="InterPro" id="IPR036188">
    <property type="entry name" value="FAD/NAD-bd_sf"/>
</dbReference>
<dbReference type="InterPro" id="IPR002937">
    <property type="entry name" value="Amino_oxidase"/>
</dbReference>
<dbReference type="Pfam" id="PF01593">
    <property type="entry name" value="Amino_oxidase"/>
    <property type="match status" value="1"/>
</dbReference>
<evidence type="ECO:0000313" key="3">
    <source>
        <dbReference type="Proteomes" id="UP000001317"/>
    </source>
</evidence>
<dbReference type="RefSeq" id="WP_012277636.1">
    <property type="nucleotide sequence ID" value="NC_010334.1"/>
</dbReference>
<sequence length="416" mass="47295">MKFAIIGGGASGMITAYYLSKQGHTVSVFEKQAMLGGHIRTVNKNIKNPNIPQNLILEGGVVEFSSNFKHFLSLMDELNVSLEPLNVGSAIFKRNKKRFLSPSVITGNIKGLALIAEFFKLAYVYLSANWLLLQIYFKPSSSLIGKPFADYVTKHQVRNTWLKLFTMYCFSIPYKAITKIPAELAFNIFRRYFWADWKRIDGGVYSYIEKIERRLKGKVILNANIKTVIRSYSGVTLHFADDSSEHFDKLVLAVPPDQVLRLISEPTASEVKHFSPWQANIAKTVLHRDALVYPRFGINQPSEFDFFQTQAGWGYNASLTRICNLPPKPQYSLAYNIENLIAEQNILQTFEHHTPLYSVDAFRYRRNIIDNNGANHTYHVGAYLYDGLHEGAVLSAKKVAKLVKNLETKEHEANSK</sequence>
<accession>B0TK89</accession>
<dbReference type="PRINTS" id="PR00419">
    <property type="entry name" value="ADXRDTASE"/>
</dbReference>
<organism evidence="2 3">
    <name type="scientific">Shewanella halifaxensis (strain HAW-EB4)</name>
    <dbReference type="NCBI Taxonomy" id="458817"/>
    <lineage>
        <taxon>Bacteria</taxon>
        <taxon>Pseudomonadati</taxon>
        <taxon>Pseudomonadota</taxon>
        <taxon>Gammaproteobacteria</taxon>
        <taxon>Alteromonadales</taxon>
        <taxon>Shewanellaceae</taxon>
        <taxon>Shewanella</taxon>
    </lineage>
</organism>
<reference evidence="2" key="1">
    <citation type="submission" date="2008-01" db="EMBL/GenBank/DDBJ databases">
        <title>Complete sequence of Shewanella halifaxensis HAW-EB4.</title>
        <authorList>
            <consortium name="US DOE Joint Genome Institute"/>
            <person name="Copeland A."/>
            <person name="Lucas S."/>
            <person name="Lapidus A."/>
            <person name="Glavina del Rio T."/>
            <person name="Dalin E."/>
            <person name="Tice H."/>
            <person name="Bruce D."/>
            <person name="Goodwin L."/>
            <person name="Pitluck S."/>
            <person name="Sims D."/>
            <person name="Brettin T."/>
            <person name="Detter J.C."/>
            <person name="Han C."/>
            <person name="Kuske C.R."/>
            <person name="Schmutz J."/>
            <person name="Larimer F."/>
            <person name="Land M."/>
            <person name="Hauser L."/>
            <person name="Kyrpides N."/>
            <person name="Kim E."/>
            <person name="Zhao J.-S."/>
            <person name="Richardson P."/>
        </authorList>
    </citation>
    <scope>NUCLEOTIDE SEQUENCE [LARGE SCALE GENOMIC DNA]</scope>
    <source>
        <strain evidence="2">HAW-EB4</strain>
    </source>
</reference>
<proteinExistence type="predicted"/>
<dbReference type="HOGENOM" id="CLU_674204_0_0_6"/>
<dbReference type="SUPFAM" id="SSF51905">
    <property type="entry name" value="FAD/NAD(P)-binding domain"/>
    <property type="match status" value="1"/>
</dbReference>
<feature type="domain" description="Amine oxidase" evidence="1">
    <location>
        <begin position="11"/>
        <end position="265"/>
    </location>
</feature>
<dbReference type="AlphaFoldDB" id="B0TK89"/>
<gene>
    <name evidence="2" type="ordered locus">Shal_2552</name>
</gene>
<dbReference type="Gene3D" id="3.50.50.60">
    <property type="entry name" value="FAD/NAD(P)-binding domain"/>
    <property type="match status" value="1"/>
</dbReference>
<protein>
    <submittedName>
        <fullName evidence="2">NAD/FAD-binding protein-like protein</fullName>
    </submittedName>
</protein>
<dbReference type="EMBL" id="CP000931">
    <property type="protein sequence ID" value="ABZ77108.1"/>
    <property type="molecule type" value="Genomic_DNA"/>
</dbReference>
<evidence type="ECO:0000259" key="1">
    <source>
        <dbReference type="Pfam" id="PF01593"/>
    </source>
</evidence>
<name>B0TK89_SHEHH</name>
<dbReference type="GO" id="GO:0016491">
    <property type="term" value="F:oxidoreductase activity"/>
    <property type="evidence" value="ECO:0007669"/>
    <property type="project" value="InterPro"/>
</dbReference>
<dbReference type="Proteomes" id="UP000001317">
    <property type="component" value="Chromosome"/>
</dbReference>
<keyword evidence="3" id="KW-1185">Reference proteome</keyword>
<dbReference type="OrthoDB" id="20837at2"/>
<dbReference type="PANTHER" id="PTHR42923:SF17">
    <property type="entry name" value="AMINE OXIDASE DOMAIN-CONTAINING PROTEIN"/>
    <property type="match status" value="1"/>
</dbReference>
<dbReference type="InterPro" id="IPR050464">
    <property type="entry name" value="Zeta_carotene_desat/Oxidored"/>
</dbReference>
<dbReference type="KEGG" id="shl:Shal_2552"/>
<evidence type="ECO:0000313" key="2">
    <source>
        <dbReference type="EMBL" id="ABZ77108.1"/>
    </source>
</evidence>